<evidence type="ECO:0000313" key="1">
    <source>
        <dbReference type="EMBL" id="RAJ10600.1"/>
    </source>
</evidence>
<comment type="caution">
    <text evidence="1">The sequence shown here is derived from an EMBL/GenBank/DDBJ whole genome shotgun (WGS) entry which is preliminary data.</text>
</comment>
<reference evidence="1 2" key="1">
    <citation type="submission" date="2018-06" db="EMBL/GenBank/DDBJ databases">
        <title>Genomic Encyclopedia of Archaeal and Bacterial Type Strains, Phase II (KMG-II): from individual species to whole genera.</title>
        <authorList>
            <person name="Goeker M."/>
        </authorList>
    </citation>
    <scope>NUCLEOTIDE SEQUENCE [LARGE SCALE GENOMIC DNA]</scope>
    <source>
        <strain evidence="1 2">DSM 23857</strain>
    </source>
</reference>
<dbReference type="OrthoDB" id="676630at2"/>
<dbReference type="AlphaFoldDB" id="A0A327R1R3"/>
<keyword evidence="2" id="KW-1185">Reference proteome</keyword>
<protein>
    <submittedName>
        <fullName evidence="1">Uncharacterized protein</fullName>
    </submittedName>
</protein>
<name>A0A327R1R3_9BACT</name>
<dbReference type="Proteomes" id="UP000249547">
    <property type="component" value="Unassembled WGS sequence"/>
</dbReference>
<evidence type="ECO:0000313" key="2">
    <source>
        <dbReference type="Proteomes" id="UP000249547"/>
    </source>
</evidence>
<sequence>MSNSTLPFFNLQSYASSEAGNNECDMKEEKRLQQEDQQLILVTKQLLDTVQYTPRTSTLQAIFDYAKKGEKKR</sequence>
<dbReference type="EMBL" id="QLLL01000001">
    <property type="protein sequence ID" value="RAJ10600.1"/>
    <property type="molecule type" value="Genomic_DNA"/>
</dbReference>
<dbReference type="RefSeq" id="WP_111595739.1">
    <property type="nucleotide sequence ID" value="NZ_QLLL01000001.1"/>
</dbReference>
<proteinExistence type="predicted"/>
<gene>
    <name evidence="1" type="ORF">LX64_00205</name>
</gene>
<accession>A0A327R1R3</accession>
<organism evidence="1 2">
    <name type="scientific">Chitinophaga skermanii</name>
    <dbReference type="NCBI Taxonomy" id="331697"/>
    <lineage>
        <taxon>Bacteria</taxon>
        <taxon>Pseudomonadati</taxon>
        <taxon>Bacteroidota</taxon>
        <taxon>Chitinophagia</taxon>
        <taxon>Chitinophagales</taxon>
        <taxon>Chitinophagaceae</taxon>
        <taxon>Chitinophaga</taxon>
    </lineage>
</organism>